<protein>
    <recommendedName>
        <fullName evidence="3 7">UTP--glucose-1-phosphate uridylyltransferase</fullName>
        <ecNumber evidence="2 7">2.7.7.9</ecNumber>
    </recommendedName>
    <alternativeName>
        <fullName evidence="7">UDP-glucose pyrophosphorylase</fullName>
    </alternativeName>
</protein>
<dbReference type="Proteomes" id="UP000187408">
    <property type="component" value="Unassembled WGS sequence"/>
</dbReference>
<evidence type="ECO:0000256" key="2">
    <source>
        <dbReference type="ARBA" id="ARBA00012415"/>
    </source>
</evidence>
<evidence type="ECO:0000313" key="9">
    <source>
        <dbReference type="EMBL" id="OMH40187.1"/>
    </source>
</evidence>
<dbReference type="PANTHER" id="PTHR43197:SF1">
    <property type="entry name" value="UTP--GLUCOSE-1-PHOSPHATE URIDYLYLTRANSFERASE"/>
    <property type="match status" value="1"/>
</dbReference>
<keyword evidence="10" id="KW-1185">Reference proteome</keyword>
<dbReference type="InterPro" id="IPR005835">
    <property type="entry name" value="NTP_transferase_dom"/>
</dbReference>
<accession>A0A1R1MK54</accession>
<dbReference type="CDD" id="cd02541">
    <property type="entry name" value="UGPase_prokaryotic"/>
    <property type="match status" value="1"/>
</dbReference>
<comment type="similarity">
    <text evidence="1 7">Belongs to the UDPGP type 2 family.</text>
</comment>
<dbReference type="Pfam" id="PF00483">
    <property type="entry name" value="NTP_transferase"/>
    <property type="match status" value="1"/>
</dbReference>
<evidence type="ECO:0000256" key="4">
    <source>
        <dbReference type="ARBA" id="ARBA00022679"/>
    </source>
</evidence>
<dbReference type="OrthoDB" id="9803871at2"/>
<dbReference type="EMBL" id="MOEN01000024">
    <property type="protein sequence ID" value="OMH40187.1"/>
    <property type="molecule type" value="Genomic_DNA"/>
</dbReference>
<evidence type="ECO:0000256" key="3">
    <source>
        <dbReference type="ARBA" id="ARBA00019048"/>
    </source>
</evidence>
<dbReference type="AlphaFoldDB" id="A0A1R1MK54"/>
<dbReference type="GO" id="GO:0003983">
    <property type="term" value="F:UTP:glucose-1-phosphate uridylyltransferase activity"/>
    <property type="evidence" value="ECO:0007669"/>
    <property type="project" value="UniProtKB-EC"/>
</dbReference>
<dbReference type="STRING" id="1914305.BLW93_06455"/>
<dbReference type="InterPro" id="IPR005771">
    <property type="entry name" value="GalU_uridylyltTrfase_bac/arc"/>
</dbReference>
<reference evidence="9 10" key="1">
    <citation type="submission" date="2016-10" db="EMBL/GenBank/DDBJ databases">
        <title>Genome sequence of a sulfur-reducing bacterium Desulfurobacterium indicum K6013.</title>
        <authorList>
            <person name="Cao J."/>
            <person name="Shao Z."/>
            <person name="Alain K."/>
            <person name="Jebbar M."/>
        </authorList>
    </citation>
    <scope>NUCLEOTIDE SEQUENCE [LARGE SCALE GENOMIC DNA]</scope>
    <source>
        <strain evidence="9 10">K6013</strain>
    </source>
</reference>
<dbReference type="PANTHER" id="PTHR43197">
    <property type="entry name" value="UTP--GLUCOSE-1-PHOSPHATE URIDYLYLTRANSFERASE"/>
    <property type="match status" value="1"/>
</dbReference>
<evidence type="ECO:0000256" key="5">
    <source>
        <dbReference type="ARBA" id="ARBA00022695"/>
    </source>
</evidence>
<evidence type="ECO:0000313" key="10">
    <source>
        <dbReference type="Proteomes" id="UP000187408"/>
    </source>
</evidence>
<evidence type="ECO:0000256" key="7">
    <source>
        <dbReference type="RuleBase" id="RU361259"/>
    </source>
</evidence>
<dbReference type="SUPFAM" id="SSF53448">
    <property type="entry name" value="Nucleotide-diphospho-sugar transferases"/>
    <property type="match status" value="1"/>
</dbReference>
<comment type="catalytic activity">
    <reaction evidence="6 7">
        <text>alpha-D-glucose 1-phosphate + UTP + H(+) = UDP-alpha-D-glucose + diphosphate</text>
        <dbReference type="Rhea" id="RHEA:19889"/>
        <dbReference type="ChEBI" id="CHEBI:15378"/>
        <dbReference type="ChEBI" id="CHEBI:33019"/>
        <dbReference type="ChEBI" id="CHEBI:46398"/>
        <dbReference type="ChEBI" id="CHEBI:58601"/>
        <dbReference type="ChEBI" id="CHEBI:58885"/>
        <dbReference type="EC" id="2.7.7.9"/>
    </reaction>
</comment>
<evidence type="ECO:0000256" key="1">
    <source>
        <dbReference type="ARBA" id="ARBA00006890"/>
    </source>
</evidence>
<comment type="caution">
    <text evidence="9">The sequence shown here is derived from an EMBL/GenBank/DDBJ whole genome shotgun (WGS) entry which is preliminary data.</text>
</comment>
<dbReference type="NCBIfam" id="TIGR01099">
    <property type="entry name" value="galU"/>
    <property type="match status" value="1"/>
</dbReference>
<keyword evidence="5 7" id="KW-0548">Nucleotidyltransferase</keyword>
<sequence length="295" mass="32902">MTAIRKAVIPVAGLGTRFLPATKAQPKEMLPLVDKPVIQYIVEEAVRAGINQIVFVTGKHKRAIEDHFDSNFELETALEKKGKIELLKMVREITNLAEIIYVRQKEPLGLGHAILTAEPAVGNEPFAVLLGDDIMVSETPAIKQLMETYDRYRCSVLGVQHVPEEEVSNYGIVSGHEVEENVIKVDKLVEKPSVSEAPSNLAITGRYILTSTIFDMLRHTPPGKGNEIQLTDAIVRLSMREAVYARVMKGNRYDTGSKLGFLKATIDFALMRDDLRDSIINYMEEKLKARGEKNG</sequence>
<dbReference type="InterPro" id="IPR029044">
    <property type="entry name" value="Nucleotide-diphossugar_trans"/>
</dbReference>
<dbReference type="GO" id="GO:0006011">
    <property type="term" value="P:UDP-alpha-D-glucose metabolic process"/>
    <property type="evidence" value="ECO:0007669"/>
    <property type="project" value="InterPro"/>
</dbReference>
<dbReference type="EC" id="2.7.7.9" evidence="2 7"/>
<evidence type="ECO:0000259" key="8">
    <source>
        <dbReference type="Pfam" id="PF00483"/>
    </source>
</evidence>
<organism evidence="9 10">
    <name type="scientific">Desulfurobacterium indicum</name>
    <dbReference type="NCBI Taxonomy" id="1914305"/>
    <lineage>
        <taxon>Bacteria</taxon>
        <taxon>Pseudomonadati</taxon>
        <taxon>Aquificota</taxon>
        <taxon>Aquificia</taxon>
        <taxon>Desulfurobacteriales</taxon>
        <taxon>Desulfurobacteriaceae</taxon>
        <taxon>Desulfurobacterium</taxon>
    </lineage>
</organism>
<evidence type="ECO:0000256" key="6">
    <source>
        <dbReference type="ARBA" id="ARBA00048128"/>
    </source>
</evidence>
<gene>
    <name evidence="9" type="ORF">BLW93_06455</name>
</gene>
<feature type="domain" description="Nucleotidyl transferase" evidence="8">
    <location>
        <begin position="6"/>
        <end position="265"/>
    </location>
</feature>
<dbReference type="RefSeq" id="WP_076713281.1">
    <property type="nucleotide sequence ID" value="NZ_MOEN01000024.1"/>
</dbReference>
<keyword evidence="4 7" id="KW-0808">Transferase</keyword>
<name>A0A1R1MK54_9BACT</name>
<dbReference type="Gene3D" id="3.90.550.10">
    <property type="entry name" value="Spore Coat Polysaccharide Biosynthesis Protein SpsA, Chain A"/>
    <property type="match status" value="1"/>
</dbReference>
<proteinExistence type="inferred from homology"/>